<dbReference type="SMART" id="SM00382">
    <property type="entry name" value="AAA"/>
    <property type="match status" value="1"/>
</dbReference>
<proteinExistence type="inferred from homology"/>
<feature type="compositionally biased region" description="Acidic residues" evidence="6">
    <location>
        <begin position="453"/>
        <end position="465"/>
    </location>
</feature>
<dbReference type="Pfam" id="PF25568">
    <property type="entry name" value="AAA_lid_At3g28540"/>
    <property type="match status" value="1"/>
</dbReference>
<accession>A0A7J7L7D0</accession>
<name>A0A7J7L7D0_9MAGN</name>
<comment type="cofactor">
    <cofactor evidence="1">
        <name>Mg(2+)</name>
        <dbReference type="ChEBI" id="CHEBI:18420"/>
    </cofactor>
</comment>
<evidence type="ECO:0000256" key="5">
    <source>
        <dbReference type="RuleBase" id="RU003651"/>
    </source>
</evidence>
<dbReference type="CDD" id="cd19510">
    <property type="entry name" value="RecA-like_BCS1"/>
    <property type="match status" value="1"/>
</dbReference>
<dbReference type="GO" id="GO:0005524">
    <property type="term" value="F:ATP binding"/>
    <property type="evidence" value="ECO:0007669"/>
    <property type="project" value="UniProtKB-KW"/>
</dbReference>
<protein>
    <recommendedName>
        <fullName evidence="7">AAA+ ATPase domain-containing protein</fullName>
    </recommendedName>
</protein>
<evidence type="ECO:0000256" key="3">
    <source>
        <dbReference type="ARBA" id="ARBA00022842"/>
    </source>
</evidence>
<evidence type="ECO:0000313" key="8">
    <source>
        <dbReference type="EMBL" id="KAF6138448.1"/>
    </source>
</evidence>
<dbReference type="AlphaFoldDB" id="A0A7J7L7D0"/>
<dbReference type="OrthoDB" id="10251412at2759"/>
<comment type="similarity">
    <text evidence="2">Belongs to the AAA ATPase family. BCS1 subfamily.</text>
</comment>
<dbReference type="InterPro" id="IPR027417">
    <property type="entry name" value="P-loop_NTPase"/>
</dbReference>
<dbReference type="PROSITE" id="PS00674">
    <property type="entry name" value="AAA"/>
    <property type="match status" value="1"/>
</dbReference>
<dbReference type="Gene3D" id="6.10.280.40">
    <property type="match status" value="1"/>
</dbReference>
<keyword evidence="9" id="KW-1185">Reference proteome</keyword>
<dbReference type="InterPro" id="IPR003593">
    <property type="entry name" value="AAA+_ATPase"/>
</dbReference>
<comment type="catalytic activity">
    <reaction evidence="4">
        <text>ATP + H2O = ADP + phosphate + H(+)</text>
        <dbReference type="Rhea" id="RHEA:13065"/>
        <dbReference type="ChEBI" id="CHEBI:15377"/>
        <dbReference type="ChEBI" id="CHEBI:15378"/>
        <dbReference type="ChEBI" id="CHEBI:30616"/>
        <dbReference type="ChEBI" id="CHEBI:43474"/>
        <dbReference type="ChEBI" id="CHEBI:456216"/>
    </reaction>
</comment>
<keyword evidence="5" id="KW-0067">ATP-binding</keyword>
<comment type="caution">
    <text evidence="8">The sequence shown here is derived from an EMBL/GenBank/DDBJ whole genome shotgun (WGS) entry which is preliminary data.</text>
</comment>
<dbReference type="Pfam" id="PF14363">
    <property type="entry name" value="AAA_assoc"/>
    <property type="match status" value="1"/>
</dbReference>
<evidence type="ECO:0000256" key="4">
    <source>
        <dbReference type="ARBA" id="ARBA00049360"/>
    </source>
</evidence>
<gene>
    <name evidence="8" type="ORF">GIB67_025469</name>
</gene>
<dbReference type="InterPro" id="IPR050747">
    <property type="entry name" value="Mitochondrial_chaperone_BCS1"/>
</dbReference>
<dbReference type="PANTHER" id="PTHR23070">
    <property type="entry name" value="BCS1 AAA-TYPE ATPASE"/>
    <property type="match status" value="1"/>
</dbReference>
<dbReference type="GO" id="GO:0016887">
    <property type="term" value="F:ATP hydrolysis activity"/>
    <property type="evidence" value="ECO:0007669"/>
    <property type="project" value="InterPro"/>
</dbReference>
<dbReference type="InterPro" id="IPR058017">
    <property type="entry name" value="At3g28540-like_C"/>
</dbReference>
<feature type="region of interest" description="Disordered" evidence="6">
    <location>
        <begin position="436"/>
        <end position="477"/>
    </location>
</feature>
<dbReference type="Proteomes" id="UP000541444">
    <property type="component" value="Unassembled WGS sequence"/>
</dbReference>
<dbReference type="InterPro" id="IPR003959">
    <property type="entry name" value="ATPase_AAA_core"/>
</dbReference>
<dbReference type="GO" id="GO:0006950">
    <property type="term" value="P:response to stress"/>
    <property type="evidence" value="ECO:0007669"/>
    <property type="project" value="UniProtKB-ARBA"/>
</dbReference>
<reference evidence="8 9" key="1">
    <citation type="journal article" date="2020" name="IScience">
        <title>Genome Sequencing of the Endangered Kingdonia uniflora (Circaeasteraceae, Ranunculales) Reveals Potential Mechanisms of Evolutionary Specialization.</title>
        <authorList>
            <person name="Sun Y."/>
            <person name="Deng T."/>
            <person name="Zhang A."/>
            <person name="Moore M.J."/>
            <person name="Landis J.B."/>
            <person name="Lin N."/>
            <person name="Zhang H."/>
            <person name="Zhang X."/>
            <person name="Huang J."/>
            <person name="Zhang X."/>
            <person name="Sun H."/>
            <person name="Wang H."/>
        </authorList>
    </citation>
    <scope>NUCLEOTIDE SEQUENCE [LARGE SCALE GENOMIC DNA]</scope>
    <source>
        <strain evidence="8">TB1705</strain>
        <tissue evidence="8">Leaf</tissue>
    </source>
</reference>
<evidence type="ECO:0000259" key="7">
    <source>
        <dbReference type="SMART" id="SM00382"/>
    </source>
</evidence>
<dbReference type="InterPro" id="IPR025753">
    <property type="entry name" value="AAA_N_dom"/>
</dbReference>
<evidence type="ECO:0000256" key="6">
    <source>
        <dbReference type="SAM" id="MobiDB-lite"/>
    </source>
</evidence>
<dbReference type="InterPro" id="IPR003960">
    <property type="entry name" value="ATPase_AAA_CS"/>
</dbReference>
<organism evidence="8 9">
    <name type="scientific">Kingdonia uniflora</name>
    <dbReference type="NCBI Taxonomy" id="39325"/>
    <lineage>
        <taxon>Eukaryota</taxon>
        <taxon>Viridiplantae</taxon>
        <taxon>Streptophyta</taxon>
        <taxon>Embryophyta</taxon>
        <taxon>Tracheophyta</taxon>
        <taxon>Spermatophyta</taxon>
        <taxon>Magnoliopsida</taxon>
        <taxon>Ranunculales</taxon>
        <taxon>Circaeasteraceae</taxon>
        <taxon>Kingdonia</taxon>
    </lineage>
</organism>
<evidence type="ECO:0000256" key="1">
    <source>
        <dbReference type="ARBA" id="ARBA00001946"/>
    </source>
</evidence>
<keyword evidence="3" id="KW-0460">Magnesium</keyword>
<dbReference type="Pfam" id="PF00004">
    <property type="entry name" value="AAA"/>
    <property type="match status" value="1"/>
</dbReference>
<dbReference type="Gene3D" id="3.40.50.300">
    <property type="entry name" value="P-loop containing nucleotide triphosphate hydrolases"/>
    <property type="match status" value="1"/>
</dbReference>
<sequence>MGSMIATIMVIQTAVRNFLPPWLERLINDFFAKFLTSLKPQHAIIIEEFDNGNCNDLYDAIHLYLSSKCISSPKVLKFFKHKNAPNVTKKMNSDQSFEDTFKGAKVEWSLKQVTSGKGSRGQESTQHCFKLSFHPSNKNMIHDEYIPHIMEASEEILCKNRQRKLYTNSLSDHLGRSWLPIPFSHPSTFETLAINPVLKSEIQEDLKRFMDRKEFYNRVGRSWKRGYLLYGPPGTGKTSLIAAIANFLEFDIYDLELTAVHSNSQLKNLLINTSSKSVIVVEDIDCSLDLSGRTKQVVNREVRREGDPPKKISLSTVSLSGVLNFVDGLWSCCAGERLMIFTTNHKEKLDPALLRAGRMDKHINLSYCEIGAFKILAKNYLDIEEHQMIKEAEEVLPLVKITPADIAEIFLSCEDNEEMGLVNVVEEMKSRLSKMEEKEIVPELGSPQSLPVGDDEETLDSDETLQESSSCEQEEWA</sequence>
<keyword evidence="5" id="KW-0547">Nucleotide-binding</keyword>
<evidence type="ECO:0000256" key="2">
    <source>
        <dbReference type="ARBA" id="ARBA00007448"/>
    </source>
</evidence>
<feature type="domain" description="AAA+ ATPase" evidence="7">
    <location>
        <begin position="223"/>
        <end position="369"/>
    </location>
</feature>
<dbReference type="SUPFAM" id="SSF52540">
    <property type="entry name" value="P-loop containing nucleoside triphosphate hydrolases"/>
    <property type="match status" value="1"/>
</dbReference>
<dbReference type="EMBL" id="JACGCM010002571">
    <property type="protein sequence ID" value="KAF6138448.1"/>
    <property type="molecule type" value="Genomic_DNA"/>
</dbReference>
<evidence type="ECO:0000313" key="9">
    <source>
        <dbReference type="Proteomes" id="UP000541444"/>
    </source>
</evidence>